<feature type="transmembrane region" description="Helical" evidence="18">
    <location>
        <begin position="128"/>
        <end position="148"/>
    </location>
</feature>
<evidence type="ECO:0000256" key="14">
    <source>
        <dbReference type="ARBA" id="ARBA00023264"/>
    </source>
</evidence>
<evidence type="ECO:0000256" key="13">
    <source>
        <dbReference type="ARBA" id="ARBA00023209"/>
    </source>
</evidence>
<dbReference type="PIRSF" id="PIRSF000847">
    <property type="entry name" value="Phos_ph_gly_syn"/>
    <property type="match status" value="1"/>
</dbReference>
<comment type="catalytic activity">
    <reaction evidence="15">
        <text>a CDP-1,2-diacyl-sn-glycerol + sn-glycerol 3-phosphate = a 1,2-diacyl-sn-glycero-3-phospho-(1'-sn-glycero-3'-phosphate) + CMP + H(+)</text>
        <dbReference type="Rhea" id="RHEA:12593"/>
        <dbReference type="ChEBI" id="CHEBI:15378"/>
        <dbReference type="ChEBI" id="CHEBI:57597"/>
        <dbReference type="ChEBI" id="CHEBI:58332"/>
        <dbReference type="ChEBI" id="CHEBI:60110"/>
        <dbReference type="ChEBI" id="CHEBI:60377"/>
        <dbReference type="EC" id="2.7.8.5"/>
    </reaction>
</comment>
<feature type="transmembrane region" description="Helical" evidence="18">
    <location>
        <begin position="7"/>
        <end position="27"/>
    </location>
</feature>
<evidence type="ECO:0000313" key="19">
    <source>
        <dbReference type="EMBL" id="BAR99843.1"/>
    </source>
</evidence>
<dbReference type="InterPro" id="IPR000462">
    <property type="entry name" value="CDP-OH_P_trans"/>
</dbReference>
<feature type="transmembrane region" description="Helical" evidence="18">
    <location>
        <begin position="63"/>
        <end position="82"/>
    </location>
</feature>
<evidence type="ECO:0000256" key="11">
    <source>
        <dbReference type="ARBA" id="ARBA00023098"/>
    </source>
</evidence>
<dbReference type="PATRIC" id="fig|1079.8.peg.2319"/>
<evidence type="ECO:0000256" key="10">
    <source>
        <dbReference type="ARBA" id="ARBA00022989"/>
    </source>
</evidence>
<evidence type="ECO:0000256" key="17">
    <source>
        <dbReference type="RuleBase" id="RU003750"/>
    </source>
</evidence>
<evidence type="ECO:0000256" key="4">
    <source>
        <dbReference type="ARBA" id="ARBA00010441"/>
    </source>
</evidence>
<comment type="subcellular location">
    <subcellularLocation>
        <location evidence="1">Membrane</location>
        <topology evidence="1">Multi-pass membrane protein</topology>
    </subcellularLocation>
</comment>
<evidence type="ECO:0000256" key="2">
    <source>
        <dbReference type="ARBA" id="ARBA00005042"/>
    </source>
</evidence>
<dbReference type="InterPro" id="IPR048254">
    <property type="entry name" value="CDP_ALCOHOL_P_TRANSF_CS"/>
</dbReference>
<dbReference type="GO" id="GO:0046474">
    <property type="term" value="P:glycerophospholipid biosynthetic process"/>
    <property type="evidence" value="ECO:0007669"/>
    <property type="project" value="TreeGrafter"/>
</dbReference>
<gene>
    <name evidence="19" type="ORF">BV133_2250</name>
</gene>
<dbReference type="AlphaFoldDB" id="A0A182D3U7"/>
<dbReference type="InterPro" id="IPR043130">
    <property type="entry name" value="CDP-OH_PTrfase_TM_dom"/>
</dbReference>
<evidence type="ECO:0000256" key="16">
    <source>
        <dbReference type="NCBIfam" id="TIGR00560"/>
    </source>
</evidence>
<keyword evidence="11" id="KW-0443">Lipid metabolism</keyword>
<dbReference type="GO" id="GO:0016020">
    <property type="term" value="C:membrane"/>
    <property type="evidence" value="ECO:0007669"/>
    <property type="project" value="UniProtKB-SubCell"/>
</dbReference>
<dbReference type="Pfam" id="PF01066">
    <property type="entry name" value="CDP-OH_P_transf"/>
    <property type="match status" value="1"/>
</dbReference>
<organism evidence="19">
    <name type="scientific">Blastochloris viridis</name>
    <name type="common">Rhodopseudomonas viridis</name>
    <dbReference type="NCBI Taxonomy" id="1079"/>
    <lineage>
        <taxon>Bacteria</taxon>
        <taxon>Pseudomonadati</taxon>
        <taxon>Pseudomonadota</taxon>
        <taxon>Alphaproteobacteria</taxon>
        <taxon>Hyphomicrobiales</taxon>
        <taxon>Blastochloridaceae</taxon>
        <taxon>Blastochloris</taxon>
    </lineage>
</organism>
<dbReference type="PANTHER" id="PTHR14269:SF62">
    <property type="entry name" value="CDP-DIACYLGLYCEROL--GLYCEROL-3-PHOSPHATE 3-PHOSPHATIDYLTRANSFERASE 1, CHLOROPLASTIC"/>
    <property type="match status" value="1"/>
</dbReference>
<proteinExistence type="inferred from homology"/>
<comment type="similarity">
    <text evidence="4 17">Belongs to the CDP-alcohol phosphatidyltransferase class-I family.</text>
</comment>
<evidence type="ECO:0000256" key="6">
    <source>
        <dbReference type="ARBA" id="ARBA00014944"/>
    </source>
</evidence>
<comment type="pathway">
    <text evidence="3">Lipid metabolism.</text>
</comment>
<evidence type="ECO:0000256" key="15">
    <source>
        <dbReference type="ARBA" id="ARBA00048586"/>
    </source>
</evidence>
<dbReference type="PROSITE" id="PS00379">
    <property type="entry name" value="CDP_ALCOHOL_P_TRANSF"/>
    <property type="match status" value="1"/>
</dbReference>
<feature type="transmembrane region" description="Helical" evidence="18">
    <location>
        <begin position="154"/>
        <end position="174"/>
    </location>
</feature>
<protein>
    <recommendedName>
        <fullName evidence="6 16">CDP-diacylglycerol--glycerol-3-phosphate 3-phosphatidyltransferase</fullName>
        <ecNumber evidence="5 16">2.7.8.5</ecNumber>
    </recommendedName>
</protein>
<evidence type="ECO:0000256" key="8">
    <source>
        <dbReference type="ARBA" id="ARBA00022679"/>
    </source>
</evidence>
<evidence type="ECO:0000256" key="9">
    <source>
        <dbReference type="ARBA" id="ARBA00022692"/>
    </source>
</evidence>
<keyword evidence="10 18" id="KW-1133">Transmembrane helix</keyword>
<sequence>MLTYGRIAAVPIVAALLFLSDILEFGVWLRWPAVTIFALAAITDYFDGYLARSWNQISKLGRMLDPIADKLLVSVCLLMLAADGTIRGWSIWGAIVILMREILVSGLREYLAAVQVPVPVSRLAKWKTVLQLIAIGFLVAGAAGDAVLPGNTLIGLGLLWVSAILTLYTGWDYFRAGVRHVLSD</sequence>
<evidence type="ECO:0000256" key="12">
    <source>
        <dbReference type="ARBA" id="ARBA00023136"/>
    </source>
</evidence>
<dbReference type="InterPro" id="IPR050324">
    <property type="entry name" value="CDP-alcohol_PTase-I"/>
</dbReference>
<keyword evidence="9 18" id="KW-0812">Transmembrane</keyword>
<comment type="pathway">
    <text evidence="2">Phospholipid metabolism; phosphatidylglycerol biosynthesis; phosphatidylglycerol from CDP-diacylglycerol: step 1/2.</text>
</comment>
<evidence type="ECO:0000256" key="3">
    <source>
        <dbReference type="ARBA" id="ARBA00005189"/>
    </source>
</evidence>
<dbReference type="NCBIfam" id="TIGR00560">
    <property type="entry name" value="pgsA"/>
    <property type="match status" value="1"/>
</dbReference>
<keyword evidence="13" id="KW-0594">Phospholipid biosynthesis</keyword>
<dbReference type="GO" id="GO:0008444">
    <property type="term" value="F:CDP-diacylglycerol-glycerol-3-phosphate 3-phosphatidyltransferase activity"/>
    <property type="evidence" value="ECO:0007669"/>
    <property type="project" value="UniProtKB-UniRule"/>
</dbReference>
<evidence type="ECO:0000256" key="7">
    <source>
        <dbReference type="ARBA" id="ARBA00022516"/>
    </source>
</evidence>
<reference evidence="19" key="1">
    <citation type="journal article" date="2015" name="Genome Announc.">
        <title>Complete Genome Sequence of the Bacteriochlorophyll b-Producing Photosynthetic Bacterium Blastochloris viridis.</title>
        <authorList>
            <person name="Tsukatani Y."/>
            <person name="Hirose Y."/>
            <person name="Harada J."/>
            <person name="Misawa N."/>
            <person name="Mori K."/>
            <person name="Inoue K."/>
            <person name="Tamiaki H."/>
        </authorList>
    </citation>
    <scope>NUCLEOTIDE SEQUENCE [LARGE SCALE GENOMIC DNA]</scope>
    <source>
        <strain evidence="19">DSM 133</strain>
    </source>
</reference>
<dbReference type="EMBL" id="AP014854">
    <property type="protein sequence ID" value="BAR99843.1"/>
    <property type="molecule type" value="Genomic_DNA"/>
</dbReference>
<keyword evidence="12 18" id="KW-0472">Membrane</keyword>
<evidence type="ECO:0000256" key="18">
    <source>
        <dbReference type="SAM" id="Phobius"/>
    </source>
</evidence>
<dbReference type="EC" id="2.7.8.5" evidence="5 16"/>
<accession>A0A182D3U7</accession>
<keyword evidence="7" id="KW-0444">Lipid biosynthesis</keyword>
<evidence type="ECO:0000256" key="1">
    <source>
        <dbReference type="ARBA" id="ARBA00004141"/>
    </source>
</evidence>
<keyword evidence="14" id="KW-1208">Phospholipid metabolism</keyword>
<dbReference type="PANTHER" id="PTHR14269">
    <property type="entry name" value="CDP-DIACYLGLYCEROL--GLYCEROL-3-PHOSPHATE 3-PHOSPHATIDYLTRANSFERASE-RELATED"/>
    <property type="match status" value="1"/>
</dbReference>
<dbReference type="InterPro" id="IPR004570">
    <property type="entry name" value="Phosphatidylglycerol_P_synth"/>
</dbReference>
<name>A0A182D3U7_BLAVI</name>
<keyword evidence="8 17" id="KW-0808">Transferase</keyword>
<evidence type="ECO:0000256" key="5">
    <source>
        <dbReference type="ARBA" id="ARBA00013170"/>
    </source>
</evidence>
<dbReference type="Gene3D" id="1.20.120.1760">
    <property type="match status" value="1"/>
</dbReference>